<dbReference type="SUPFAM" id="SSF51261">
    <property type="entry name" value="Duplicated hybrid motif"/>
    <property type="match status" value="1"/>
</dbReference>
<sequence>MLVALSASAMLGRVTTGSPSRARSHRRIRRRPLLVLLALVAATAVVGVAVVVVPLLRPAGPRPLFQMPVACGETWQLSTYPGHDDFDVDLFPIQGEAWGRPVLASFGGTVTVAGINGSLGGRTPENPEGPRGRGGGYWVKIDHGGKWETQYLHLLEPPMVKVGQRVEQGDQIGKLGSTGDSGAPHLHYEQRRGWDKVETHFGGTPSGITTDEREQILRRVSDNCPAVS</sequence>
<feature type="transmembrane region" description="Helical" evidence="2">
    <location>
        <begin position="33"/>
        <end position="56"/>
    </location>
</feature>
<name>I0L025_9ACTN</name>
<dbReference type="AlphaFoldDB" id="I0L025"/>
<evidence type="ECO:0000256" key="1">
    <source>
        <dbReference type="SAM" id="MobiDB-lite"/>
    </source>
</evidence>
<keyword evidence="2" id="KW-1133">Transmembrane helix</keyword>
<dbReference type="GO" id="GO:0004222">
    <property type="term" value="F:metalloendopeptidase activity"/>
    <property type="evidence" value="ECO:0007669"/>
    <property type="project" value="TreeGrafter"/>
</dbReference>
<dbReference type="PANTHER" id="PTHR21666:SF270">
    <property type="entry name" value="MUREIN HYDROLASE ACTIVATOR ENVC"/>
    <property type="match status" value="1"/>
</dbReference>
<dbReference type="InterPro" id="IPR011055">
    <property type="entry name" value="Dup_hybrid_motif"/>
</dbReference>
<dbReference type="CDD" id="cd12797">
    <property type="entry name" value="M23_peptidase"/>
    <property type="match status" value="1"/>
</dbReference>
<evidence type="ECO:0000313" key="4">
    <source>
        <dbReference type="EMBL" id="CCH17172.1"/>
    </source>
</evidence>
<dbReference type="InterPro" id="IPR050570">
    <property type="entry name" value="Cell_wall_metabolism_enzyme"/>
</dbReference>
<evidence type="ECO:0000256" key="2">
    <source>
        <dbReference type="SAM" id="Phobius"/>
    </source>
</evidence>
<keyword evidence="5" id="KW-1185">Reference proteome</keyword>
<gene>
    <name evidence="4" type="ORF">MILUP08_42092</name>
</gene>
<feature type="compositionally biased region" description="Basic and acidic residues" evidence="1">
    <location>
        <begin position="210"/>
        <end position="221"/>
    </location>
</feature>
<dbReference type="PANTHER" id="PTHR21666">
    <property type="entry name" value="PEPTIDASE-RELATED"/>
    <property type="match status" value="1"/>
</dbReference>
<organism evidence="4 5">
    <name type="scientific">Micromonospora lupini str. Lupac 08</name>
    <dbReference type="NCBI Taxonomy" id="1150864"/>
    <lineage>
        <taxon>Bacteria</taxon>
        <taxon>Bacillati</taxon>
        <taxon>Actinomycetota</taxon>
        <taxon>Actinomycetes</taxon>
        <taxon>Micromonosporales</taxon>
        <taxon>Micromonosporaceae</taxon>
        <taxon>Micromonospora</taxon>
    </lineage>
</organism>
<dbReference type="STRING" id="1150864.MILUP08_42092"/>
<dbReference type="Gene3D" id="2.70.70.10">
    <property type="entry name" value="Glucose Permease (Domain IIA)"/>
    <property type="match status" value="1"/>
</dbReference>
<dbReference type="EMBL" id="CAIE01000017">
    <property type="protein sequence ID" value="CCH17172.1"/>
    <property type="molecule type" value="Genomic_DNA"/>
</dbReference>
<accession>I0L025</accession>
<dbReference type="Proteomes" id="UP000003448">
    <property type="component" value="Unassembled WGS sequence"/>
</dbReference>
<protein>
    <submittedName>
        <fullName evidence="4">Peptidase M23B</fullName>
    </submittedName>
</protein>
<keyword evidence="2" id="KW-0472">Membrane</keyword>
<evidence type="ECO:0000313" key="5">
    <source>
        <dbReference type="Proteomes" id="UP000003448"/>
    </source>
</evidence>
<dbReference type="InterPro" id="IPR016047">
    <property type="entry name" value="M23ase_b-sheet_dom"/>
</dbReference>
<dbReference type="Pfam" id="PF01551">
    <property type="entry name" value="Peptidase_M23"/>
    <property type="match status" value="1"/>
</dbReference>
<feature type="region of interest" description="Disordered" evidence="1">
    <location>
        <begin position="197"/>
        <end position="228"/>
    </location>
</feature>
<evidence type="ECO:0000259" key="3">
    <source>
        <dbReference type="Pfam" id="PF01551"/>
    </source>
</evidence>
<keyword evidence="2" id="KW-0812">Transmembrane</keyword>
<comment type="caution">
    <text evidence="4">The sequence shown here is derived from an EMBL/GenBank/DDBJ whole genome shotgun (WGS) entry which is preliminary data.</text>
</comment>
<proteinExistence type="predicted"/>
<feature type="domain" description="M23ase beta-sheet core" evidence="3">
    <location>
        <begin position="99"/>
        <end position="197"/>
    </location>
</feature>
<reference evidence="5" key="1">
    <citation type="journal article" date="2012" name="J. Bacteriol.">
        <title>Genome Sequence of Micromonospora lupini Lupac 08, Isolated from Root Nodules of Lupinus angustifolius.</title>
        <authorList>
            <person name="Alonso-Vega P."/>
            <person name="Normand P."/>
            <person name="Bacigalupe R."/>
            <person name="Pujic P."/>
            <person name="Lajus A."/>
            <person name="Vallenet D."/>
            <person name="Carro L."/>
            <person name="Coll P."/>
            <person name="Trujillo M.E."/>
        </authorList>
    </citation>
    <scope>NUCLEOTIDE SEQUENCE [LARGE SCALE GENOMIC DNA]</scope>
    <source>
        <strain evidence="5">Lupac 08</strain>
    </source>
</reference>
<dbReference type="eggNOG" id="COG0739">
    <property type="taxonomic scope" value="Bacteria"/>
</dbReference>